<reference evidence="3" key="1">
    <citation type="submission" date="2025-08" db="UniProtKB">
        <authorList>
            <consortium name="RefSeq"/>
        </authorList>
    </citation>
    <scope>IDENTIFICATION</scope>
    <source>
        <tissue evidence="3">Gonad</tissue>
    </source>
</reference>
<dbReference type="KEGG" id="bbel:109464051"/>
<evidence type="ECO:0000313" key="2">
    <source>
        <dbReference type="Proteomes" id="UP000515135"/>
    </source>
</evidence>
<keyword evidence="2" id="KW-1185">Reference proteome</keyword>
<dbReference type="AlphaFoldDB" id="A0A6P4XWT1"/>
<dbReference type="Pfam" id="PF25624">
    <property type="entry name" value="PH_S11IP_C"/>
    <property type="match status" value="1"/>
</dbReference>
<dbReference type="RefSeq" id="XP_019616533.1">
    <property type="nucleotide sequence ID" value="XM_019760974.1"/>
</dbReference>
<dbReference type="Proteomes" id="UP000515135">
    <property type="component" value="Unplaced"/>
</dbReference>
<evidence type="ECO:0000313" key="3">
    <source>
        <dbReference type="RefSeq" id="XP_019616533.1"/>
    </source>
</evidence>
<evidence type="ECO:0000259" key="1">
    <source>
        <dbReference type="Pfam" id="PF25624"/>
    </source>
</evidence>
<protein>
    <submittedName>
        <fullName evidence="3">Serine/threonine-protein kinase 11-interacting protein-like</fullName>
    </submittedName>
</protein>
<feature type="domain" description="STK11-interacting protein C-terminal PH" evidence="1">
    <location>
        <begin position="17"/>
        <end position="79"/>
    </location>
</feature>
<dbReference type="InterPro" id="IPR057676">
    <property type="entry name" value="PH_S11IP_C"/>
</dbReference>
<organism evidence="2 3">
    <name type="scientific">Branchiostoma belcheri</name>
    <name type="common">Amphioxus</name>
    <dbReference type="NCBI Taxonomy" id="7741"/>
    <lineage>
        <taxon>Eukaryota</taxon>
        <taxon>Metazoa</taxon>
        <taxon>Chordata</taxon>
        <taxon>Cephalochordata</taxon>
        <taxon>Leptocardii</taxon>
        <taxon>Amphioxiformes</taxon>
        <taxon>Branchiostomatidae</taxon>
        <taxon>Branchiostoma</taxon>
    </lineage>
</organism>
<dbReference type="GeneID" id="109464051"/>
<accession>A0A6P4XWT1</accession>
<proteinExistence type="predicted"/>
<name>A0A6P4XWT1_BRABE</name>
<gene>
    <name evidence="3" type="primary">LOC109464051</name>
</gene>
<dbReference type="OrthoDB" id="7451790at2759"/>
<sequence>MYDVYALDLLIFWSRHVSPQNLYEDAPCNLSLDFLNEDTSEESSWHLLTETPESTEALVSAVKEPWETMFGVDLQLTVHPTVAVHDM</sequence>